<dbReference type="InterPro" id="IPR036724">
    <property type="entry name" value="Cobalamin-bd_sf"/>
</dbReference>
<evidence type="ECO:0000313" key="2">
    <source>
        <dbReference type="EMBL" id="MFD1945426.1"/>
    </source>
</evidence>
<evidence type="ECO:0000259" key="1">
    <source>
        <dbReference type="PROSITE" id="PS51332"/>
    </source>
</evidence>
<dbReference type="InterPro" id="IPR036594">
    <property type="entry name" value="Meth_synthase_dom"/>
</dbReference>
<protein>
    <submittedName>
        <fullName evidence="2">Cobalamin B12-binding domain-containing protein</fullName>
    </submittedName>
</protein>
<gene>
    <name evidence="2" type="ORF">ACFSDE_01380</name>
</gene>
<feature type="domain" description="B12-binding" evidence="1">
    <location>
        <begin position="93"/>
        <end position="218"/>
    </location>
</feature>
<dbReference type="RefSeq" id="WP_343915684.1">
    <property type="nucleotide sequence ID" value="NZ_BAAAJT010000002.1"/>
</dbReference>
<name>A0ABW4THV2_9ACTN</name>
<dbReference type="Gene3D" id="3.40.50.280">
    <property type="entry name" value="Cobalamin-binding domain"/>
    <property type="match status" value="1"/>
</dbReference>
<evidence type="ECO:0000313" key="3">
    <source>
        <dbReference type="Proteomes" id="UP001597351"/>
    </source>
</evidence>
<sequence>MPAPMMIPAADHYWSTLVRQDGEGAYQVVRRMVDMGVPLPDALEGIVVHVQQRIGDTWAAGEWSVSQEHAATAISEEVVRRLMDEVPPPGTGRRPIVVACAEHETHSLAALVVTASLRSWGWPAEYVGPDASSDQLLRRIDEVQPTAVMISASLSSSLTRVARFVNAVAHSGVPVVVGGAAFDSGGLRATRLGASAYAATPAAARALLDDLPASLPHAVVPQPGLVHEEVARLEQLAEDLSREVLEQVVGPVTMPDDDRGLDHWRIVLATYTPHLVASMAGGVLTDDPTVPAAARAWLDGVMVRRGAPAGVTDEVWAGLRSRLADFPATNALLA</sequence>
<dbReference type="InterPro" id="IPR003759">
    <property type="entry name" value="Cbl-bd_cap"/>
</dbReference>
<proteinExistence type="predicted"/>
<dbReference type="EMBL" id="JBHUGD010000001">
    <property type="protein sequence ID" value="MFD1945426.1"/>
    <property type="molecule type" value="Genomic_DNA"/>
</dbReference>
<dbReference type="Gene3D" id="1.10.1240.10">
    <property type="entry name" value="Methionine synthase domain"/>
    <property type="match status" value="1"/>
</dbReference>
<comment type="caution">
    <text evidence="2">The sequence shown here is derived from an EMBL/GenBank/DDBJ whole genome shotgun (WGS) entry which is preliminary data.</text>
</comment>
<dbReference type="Proteomes" id="UP001597351">
    <property type="component" value="Unassembled WGS sequence"/>
</dbReference>
<dbReference type="Pfam" id="PF02310">
    <property type="entry name" value="B12-binding"/>
    <property type="match status" value="1"/>
</dbReference>
<dbReference type="SUPFAM" id="SSF52242">
    <property type="entry name" value="Cobalamin (vitamin B12)-binding domain"/>
    <property type="match status" value="1"/>
</dbReference>
<reference evidence="3" key="1">
    <citation type="journal article" date="2019" name="Int. J. Syst. Evol. Microbiol.">
        <title>The Global Catalogue of Microorganisms (GCM) 10K type strain sequencing project: providing services to taxonomists for standard genome sequencing and annotation.</title>
        <authorList>
            <consortium name="The Broad Institute Genomics Platform"/>
            <consortium name="The Broad Institute Genome Sequencing Center for Infectious Disease"/>
            <person name="Wu L."/>
            <person name="Ma J."/>
        </authorList>
    </citation>
    <scope>NUCLEOTIDE SEQUENCE [LARGE SCALE GENOMIC DNA]</scope>
    <source>
        <strain evidence="3">CGMCC 1.12477</strain>
    </source>
</reference>
<dbReference type="InterPro" id="IPR006158">
    <property type="entry name" value="Cobalamin-bd"/>
</dbReference>
<dbReference type="Pfam" id="PF02607">
    <property type="entry name" value="B12-binding_2"/>
    <property type="match status" value="1"/>
</dbReference>
<accession>A0ABW4THV2</accession>
<keyword evidence="3" id="KW-1185">Reference proteome</keyword>
<organism evidence="2 3">
    <name type="scientific">Nocardioides aestuarii</name>
    <dbReference type="NCBI Taxonomy" id="252231"/>
    <lineage>
        <taxon>Bacteria</taxon>
        <taxon>Bacillati</taxon>
        <taxon>Actinomycetota</taxon>
        <taxon>Actinomycetes</taxon>
        <taxon>Propionibacteriales</taxon>
        <taxon>Nocardioidaceae</taxon>
        <taxon>Nocardioides</taxon>
    </lineage>
</organism>
<dbReference type="PROSITE" id="PS51332">
    <property type="entry name" value="B12_BINDING"/>
    <property type="match status" value="1"/>
</dbReference>